<keyword evidence="3" id="KW-1185">Reference proteome</keyword>
<reference evidence="2" key="2">
    <citation type="submission" date="2020-09" db="EMBL/GenBank/DDBJ databases">
        <authorList>
            <person name="Sun Q."/>
            <person name="Ohkuma M."/>
        </authorList>
    </citation>
    <scope>NUCLEOTIDE SEQUENCE</scope>
    <source>
        <strain evidence="2">JCM 4646</strain>
    </source>
</reference>
<feature type="compositionally biased region" description="Low complexity" evidence="1">
    <location>
        <begin position="80"/>
        <end position="92"/>
    </location>
</feature>
<feature type="region of interest" description="Disordered" evidence="1">
    <location>
        <begin position="41"/>
        <end position="99"/>
    </location>
</feature>
<reference evidence="2" key="1">
    <citation type="journal article" date="2014" name="Int. J. Syst. Evol. Microbiol.">
        <title>Complete genome sequence of Corynebacterium casei LMG S-19264T (=DSM 44701T), isolated from a smear-ripened cheese.</title>
        <authorList>
            <consortium name="US DOE Joint Genome Institute (JGI-PGF)"/>
            <person name="Walter F."/>
            <person name="Albersmeier A."/>
            <person name="Kalinowski J."/>
            <person name="Ruckert C."/>
        </authorList>
    </citation>
    <scope>NUCLEOTIDE SEQUENCE</scope>
    <source>
        <strain evidence="2">JCM 4646</strain>
    </source>
</reference>
<name>A0A919KMD5_9ACTN</name>
<dbReference type="AlphaFoldDB" id="A0A919KMD5"/>
<protein>
    <submittedName>
        <fullName evidence="2">Uncharacterized protein</fullName>
    </submittedName>
</protein>
<proteinExistence type="predicted"/>
<dbReference type="RefSeq" id="WP_229927232.1">
    <property type="nucleotide sequence ID" value="NZ_BNBO01000005.1"/>
</dbReference>
<dbReference type="EMBL" id="BNBO01000005">
    <property type="protein sequence ID" value="GHH63976.1"/>
    <property type="molecule type" value="Genomic_DNA"/>
</dbReference>
<dbReference type="Proteomes" id="UP000617734">
    <property type="component" value="Unassembled WGS sequence"/>
</dbReference>
<accession>A0A919KMD5</accession>
<sequence length="366" mass="36222">MDSSFAEVVRQSPVSPAPLSGGLPRRAVLLGGAGALLGAAGCAGGGAAGHSPAPGTPAPDGTGPGAAGSPPAGSPPAASPPTASGTPAALPAVTPWVPGPGEVDPDVKLRAVQLVEALGNWPAGGQGVAAAGARAAALGLDPGLAGQAGPLLPAADRAALQVLYAQYGGLLGDSASVMVVCRQWTAAADGTVAEGGTTVDVRLGRAQPRWTVTELHPADPGPPSATLSAAARAVLTDTRILLPPAALADVTGGAVHDSVLRAMLTLARTYTFQVTVLRSGHPLDVFGTDRPSDHPQGRGVDVWQIDGHTVADPATDHALVDGFMRAAAAAGSYNVGGPRQLSGGVTVNQFFSDDTHHDHVHAGFTD</sequence>
<feature type="region of interest" description="Disordered" evidence="1">
    <location>
        <begin position="1"/>
        <end position="25"/>
    </location>
</feature>
<dbReference type="GeneID" id="95351915"/>
<comment type="caution">
    <text evidence="2">The sequence shown here is derived from an EMBL/GenBank/DDBJ whole genome shotgun (WGS) entry which is preliminary data.</text>
</comment>
<organism evidence="2 3">
    <name type="scientific">Kitasatospora indigofera</name>
    <dbReference type="NCBI Taxonomy" id="67307"/>
    <lineage>
        <taxon>Bacteria</taxon>
        <taxon>Bacillati</taxon>
        <taxon>Actinomycetota</taxon>
        <taxon>Actinomycetes</taxon>
        <taxon>Kitasatosporales</taxon>
        <taxon>Streptomycetaceae</taxon>
        <taxon>Kitasatospora</taxon>
    </lineage>
</organism>
<feature type="compositionally biased region" description="Low complexity" evidence="1">
    <location>
        <begin position="49"/>
        <end position="71"/>
    </location>
</feature>
<evidence type="ECO:0000313" key="3">
    <source>
        <dbReference type="Proteomes" id="UP000617734"/>
    </source>
</evidence>
<gene>
    <name evidence="2" type="ORF">GCM10018781_14190</name>
</gene>
<evidence type="ECO:0000256" key="1">
    <source>
        <dbReference type="SAM" id="MobiDB-lite"/>
    </source>
</evidence>
<evidence type="ECO:0000313" key="2">
    <source>
        <dbReference type="EMBL" id="GHH63976.1"/>
    </source>
</evidence>